<dbReference type="EMBL" id="FZON01000036">
    <property type="protein sequence ID" value="SNS84054.1"/>
    <property type="molecule type" value="Genomic_DNA"/>
</dbReference>
<dbReference type="OrthoDB" id="6198191at2"/>
<dbReference type="Proteomes" id="UP000198440">
    <property type="component" value="Unassembled WGS sequence"/>
</dbReference>
<sequence>MTTRRTTTDNSKALDAFMTTKVQIDAMLERLKALSDDHFETHPDEINWGDVGTLNHYASLLRQITDSAFKEGEHAA</sequence>
<reference evidence="1 2" key="1">
    <citation type="submission" date="2017-06" db="EMBL/GenBank/DDBJ databases">
        <authorList>
            <person name="Kim H.J."/>
            <person name="Triplett B.A."/>
        </authorList>
    </citation>
    <scope>NUCLEOTIDE SEQUENCE [LARGE SCALE GENOMIC DNA]</scope>
    <source>
        <strain evidence="1 2">DSM 11445</strain>
    </source>
</reference>
<organism evidence="1 2">
    <name type="scientific">Antarctobacter heliothermus</name>
    <dbReference type="NCBI Taxonomy" id="74033"/>
    <lineage>
        <taxon>Bacteria</taxon>
        <taxon>Pseudomonadati</taxon>
        <taxon>Pseudomonadota</taxon>
        <taxon>Alphaproteobacteria</taxon>
        <taxon>Rhodobacterales</taxon>
        <taxon>Roseobacteraceae</taxon>
        <taxon>Antarctobacter</taxon>
    </lineage>
</organism>
<evidence type="ECO:0000313" key="2">
    <source>
        <dbReference type="Proteomes" id="UP000198440"/>
    </source>
</evidence>
<proteinExistence type="predicted"/>
<dbReference type="RefSeq" id="WP_089279010.1">
    <property type="nucleotide sequence ID" value="NZ_FZON01000036.1"/>
</dbReference>
<protein>
    <recommendedName>
        <fullName evidence="3">DinB family protein</fullName>
    </recommendedName>
</protein>
<evidence type="ECO:0008006" key="3">
    <source>
        <dbReference type="Google" id="ProtNLM"/>
    </source>
</evidence>
<dbReference type="AlphaFoldDB" id="A0A239HV54"/>
<name>A0A239HV54_9RHOB</name>
<evidence type="ECO:0000313" key="1">
    <source>
        <dbReference type="EMBL" id="SNS84054.1"/>
    </source>
</evidence>
<accession>A0A239HV54</accession>
<gene>
    <name evidence="1" type="ORF">SAMN04488078_103624</name>
</gene>